<protein>
    <submittedName>
        <fullName evidence="1">Uncharacterized protein</fullName>
    </submittedName>
</protein>
<reference evidence="1 2" key="1">
    <citation type="submission" date="2019-02" db="EMBL/GenBank/DDBJ databases">
        <authorList>
            <consortium name="Pathogen Informatics"/>
        </authorList>
    </citation>
    <scope>NUCLEOTIDE SEQUENCE [LARGE SCALE GENOMIC DNA]</scope>
    <source>
        <strain evidence="1 2">3012STDY7078512</strain>
    </source>
</reference>
<gene>
    <name evidence="1" type="ORF">NCTC7812_01711</name>
</gene>
<evidence type="ECO:0000313" key="2">
    <source>
        <dbReference type="Proteomes" id="UP000396835"/>
    </source>
</evidence>
<evidence type="ECO:0000313" key="1">
    <source>
        <dbReference type="EMBL" id="VFB14170.1"/>
    </source>
</evidence>
<proteinExistence type="predicted"/>
<organism evidence="1 2">
    <name type="scientific">Prevotella heparinolytica</name>
    <dbReference type="NCBI Taxonomy" id="28113"/>
    <lineage>
        <taxon>Bacteria</taxon>
        <taxon>Pseudomonadati</taxon>
        <taxon>Bacteroidota</taxon>
        <taxon>Bacteroidia</taxon>
        <taxon>Bacteroidales</taxon>
        <taxon>Bacteroidaceae</taxon>
        <taxon>Bacteroides</taxon>
    </lineage>
</organism>
<dbReference type="RefSeq" id="WP_131752261.1">
    <property type="nucleotide sequence ID" value="NZ_CAACYH010000004.1"/>
</dbReference>
<name>A0A449I3Y0_9BACE</name>
<dbReference type="OrthoDB" id="6121546at2"/>
<dbReference type="EMBL" id="CAACYH010000004">
    <property type="protein sequence ID" value="VFB14170.1"/>
    <property type="molecule type" value="Genomic_DNA"/>
</dbReference>
<sequence length="292" mass="33610">MIISQKTIEKLRELINEETEYRSGSKLVAFFNQYGFRDVYGNGFPSRWIYTEEKIRALNGKPELDRCIKDVFAPVNFIGRFSELDSFLADFNQYLCFDGWNVIRKGREITFSKATGVDIDKEKEKERIVNNTEAEFLNTEFADISIENLPIGNYVLPYIEARISEIKTCLSAKASLSVIFLSGSTLEGVLLGLAQNNPAMYNQAKSAPKDNKTGKIRQFHEWTLSNLIDVSCEVGFLREDVKKFSHSLRDFRNYIHPFQQMSEKFSPDENTAKICFQVLKAALFQITQNKKR</sequence>
<dbReference type="AlphaFoldDB" id="A0A449I3Y0"/>
<accession>A0A449I3Y0</accession>
<dbReference type="Proteomes" id="UP000396835">
    <property type="component" value="Unassembled WGS sequence"/>
</dbReference>